<dbReference type="STRING" id="671143.DAMO_0439"/>
<dbReference type="InterPro" id="IPR041049">
    <property type="entry name" value="DUF5615"/>
</dbReference>
<reference evidence="2 3" key="1">
    <citation type="journal article" date="2010" name="Nature">
        <title>Nitrite-driven anaerobic methane oxidation by oxygenic bacteria.</title>
        <authorList>
            <person name="Ettwig K.F."/>
            <person name="Butler M.K."/>
            <person name="Le Paslier D."/>
            <person name="Pelletier E."/>
            <person name="Mangenot S."/>
            <person name="Kuypers M.M.M."/>
            <person name="Schreiber F."/>
            <person name="Dutilh B.E."/>
            <person name="Zedelius J."/>
            <person name="de Beer D."/>
            <person name="Gloerich J."/>
            <person name="Wessels H.J.C.T."/>
            <person name="van Allen T."/>
            <person name="Luesken F."/>
            <person name="Wu M."/>
            <person name="van de Pas-Schoonen K.T."/>
            <person name="Op den Camp H.J.M."/>
            <person name="Janssen-Megens E.M."/>
            <person name="Francoijs K-J."/>
            <person name="Stunnenberg H."/>
            <person name="Weissenbach J."/>
            <person name="Jetten M.S.M."/>
            <person name="Strous M."/>
        </authorList>
    </citation>
    <scope>NUCLEOTIDE SEQUENCE [LARGE SCALE GENOMIC DNA]</scope>
</reference>
<dbReference type="EMBL" id="FP565575">
    <property type="protein sequence ID" value="CBE67517.1"/>
    <property type="molecule type" value="Genomic_DNA"/>
</dbReference>
<feature type="domain" description="DUF5615" evidence="1">
    <location>
        <begin position="6"/>
        <end position="99"/>
    </location>
</feature>
<proteinExistence type="predicted"/>
<organism evidence="2 3">
    <name type="scientific">Methylomirabilis oxygeniifera</name>
    <dbReference type="NCBI Taxonomy" id="671143"/>
    <lineage>
        <taxon>Bacteria</taxon>
        <taxon>Candidatus Methylomirabilota</taxon>
        <taxon>Candidatus Methylomirabilia</taxon>
        <taxon>Candidatus Methylomirabilales</taxon>
        <taxon>Candidatus Methylomirabilaceae</taxon>
        <taxon>Candidatus Methylomirabilis</taxon>
    </lineage>
</organism>
<dbReference type="eggNOG" id="COG4634">
    <property type="taxonomic scope" value="Bacteria"/>
</dbReference>
<dbReference type="Pfam" id="PF18480">
    <property type="entry name" value="DUF5615"/>
    <property type="match status" value="1"/>
</dbReference>
<dbReference type="HOGENOM" id="CLU_159245_1_1_0"/>
<sequence length="110" mass="12476">MRQKIRFCADEHVAKAVVRGLRQRGVDVLTVLEAGMLGAPDEEHVRRARNEGRVIFTQDDDFLRLHAAGVDHRGIVYAPQQTPVSDIIRGLMLIHQVLDAEEMYGQIEFL</sequence>
<dbReference type="Proteomes" id="UP000006898">
    <property type="component" value="Chromosome"/>
</dbReference>
<dbReference type="AlphaFoldDB" id="D5MJT4"/>
<name>D5MJT4_METO1</name>
<evidence type="ECO:0000313" key="3">
    <source>
        <dbReference type="Proteomes" id="UP000006898"/>
    </source>
</evidence>
<dbReference type="KEGG" id="mox:DAMO_0439"/>
<dbReference type="PATRIC" id="fig|671143.5.peg.371"/>
<protein>
    <recommendedName>
        <fullName evidence="1">DUF5615 domain-containing protein</fullName>
    </recommendedName>
</protein>
<accession>D5MJT4</accession>
<evidence type="ECO:0000313" key="2">
    <source>
        <dbReference type="EMBL" id="CBE67517.1"/>
    </source>
</evidence>
<gene>
    <name evidence="2" type="ORF">DAMO_0439</name>
</gene>
<evidence type="ECO:0000259" key="1">
    <source>
        <dbReference type="Pfam" id="PF18480"/>
    </source>
</evidence>